<dbReference type="RefSeq" id="WP_094998393.1">
    <property type="nucleotide sequence ID" value="NZ_BMJL01000005.1"/>
</dbReference>
<sequence length="257" mass="29823">MIKFFRKIRQQLLEENRFSKYFLYAIGEIVLVVVGILIALQLDNWNENSKNATKEKEYLYGLQEDLGKQLSLFDDRAVFYDQLIETGESILTDYTQREKLLQIDSINKKLSFLLYTNSYPEVNRTFNELNTTGHINLIREKNLKSDIITYYLNSESTARKINGNVENVNYNQIFPILKSAIIVNLENFGFPSDNTDQQGLTKKMASTLENSLDDPNKEFEIINAISMRIILLKSNELRIQKIKDEAEELLSTINAKL</sequence>
<dbReference type="InterPro" id="IPR045749">
    <property type="entry name" value="DUF6090"/>
</dbReference>
<gene>
    <name evidence="1" type="ORF">CJ263_17165</name>
</gene>
<proteinExistence type="predicted"/>
<evidence type="ECO:0000313" key="1">
    <source>
        <dbReference type="EMBL" id="ASV31806.1"/>
    </source>
</evidence>
<organism evidence="1 2">
    <name type="scientific">Maribacter cobaltidurans</name>
    <dbReference type="NCBI Taxonomy" id="1178778"/>
    <lineage>
        <taxon>Bacteria</taxon>
        <taxon>Pseudomonadati</taxon>
        <taxon>Bacteroidota</taxon>
        <taxon>Flavobacteriia</taxon>
        <taxon>Flavobacteriales</taxon>
        <taxon>Flavobacteriaceae</taxon>
        <taxon>Maribacter</taxon>
    </lineage>
</organism>
<dbReference type="Proteomes" id="UP000215244">
    <property type="component" value="Chromosome"/>
</dbReference>
<dbReference type="KEGG" id="marb:CJ263_17165"/>
<name>A0A223V914_9FLAO</name>
<dbReference type="EMBL" id="CP022957">
    <property type="protein sequence ID" value="ASV31806.1"/>
    <property type="molecule type" value="Genomic_DNA"/>
</dbReference>
<keyword evidence="2" id="KW-1185">Reference proteome</keyword>
<protein>
    <submittedName>
        <fullName evidence="1">Uncharacterized protein</fullName>
    </submittedName>
</protein>
<evidence type="ECO:0000313" key="2">
    <source>
        <dbReference type="Proteomes" id="UP000215244"/>
    </source>
</evidence>
<dbReference type="OrthoDB" id="821805at2"/>
<reference evidence="1 2" key="1">
    <citation type="submission" date="2017-08" db="EMBL/GenBank/DDBJ databases">
        <title>The complete genome sequence of Maribacter sp. B1, isolated from deep-sea sediment.</title>
        <authorList>
            <person name="Wu Y.-H."/>
            <person name="Cheng H."/>
            <person name="Xu X.-W."/>
        </authorList>
    </citation>
    <scope>NUCLEOTIDE SEQUENCE [LARGE SCALE GENOMIC DNA]</scope>
    <source>
        <strain evidence="1 2">B1</strain>
    </source>
</reference>
<dbReference type="AlphaFoldDB" id="A0A223V914"/>
<accession>A0A223V914</accession>
<dbReference type="Pfam" id="PF19578">
    <property type="entry name" value="DUF6090"/>
    <property type="match status" value="1"/>
</dbReference>